<gene>
    <name evidence="1" type="ORF">Celaphus_00019373</name>
</gene>
<dbReference type="AlphaFoldDB" id="A0A212C2M4"/>
<evidence type="ECO:0000313" key="2">
    <source>
        <dbReference type="Proteomes" id="UP000242450"/>
    </source>
</evidence>
<protein>
    <submittedName>
        <fullName evidence="1">Uncharacterized protein</fullName>
    </submittedName>
</protein>
<reference evidence="1 2" key="1">
    <citation type="journal article" date="2018" name="Mol. Genet. Genomics">
        <title>The red deer Cervus elaphus genome CerEla1.0: sequencing, annotating, genes, and chromosomes.</title>
        <authorList>
            <person name="Bana N.A."/>
            <person name="Nyiri A."/>
            <person name="Nagy J."/>
            <person name="Frank K."/>
            <person name="Nagy T."/>
            <person name="Steger V."/>
            <person name="Schiller M."/>
            <person name="Lakatos P."/>
            <person name="Sugar L."/>
            <person name="Horn P."/>
            <person name="Barta E."/>
            <person name="Orosz L."/>
        </authorList>
    </citation>
    <scope>NUCLEOTIDE SEQUENCE [LARGE SCALE GENOMIC DNA]</scope>
    <source>
        <strain evidence="1">Hungarian</strain>
    </source>
</reference>
<organism evidence="1 2">
    <name type="scientific">Cervus elaphus hippelaphus</name>
    <name type="common">European red deer</name>
    <dbReference type="NCBI Taxonomy" id="46360"/>
    <lineage>
        <taxon>Eukaryota</taxon>
        <taxon>Metazoa</taxon>
        <taxon>Chordata</taxon>
        <taxon>Craniata</taxon>
        <taxon>Vertebrata</taxon>
        <taxon>Euteleostomi</taxon>
        <taxon>Mammalia</taxon>
        <taxon>Eutheria</taxon>
        <taxon>Laurasiatheria</taxon>
        <taxon>Artiodactyla</taxon>
        <taxon>Ruminantia</taxon>
        <taxon>Pecora</taxon>
        <taxon>Cervidae</taxon>
        <taxon>Cervinae</taxon>
        <taxon>Cervus</taxon>
    </lineage>
</organism>
<comment type="caution">
    <text evidence="1">The sequence shown here is derived from an EMBL/GenBank/DDBJ whole genome shotgun (WGS) entry which is preliminary data.</text>
</comment>
<feature type="non-terminal residue" evidence="1">
    <location>
        <position position="78"/>
    </location>
</feature>
<evidence type="ECO:0000313" key="1">
    <source>
        <dbReference type="EMBL" id="OWK00261.1"/>
    </source>
</evidence>
<sequence>MDTLERSRGADFQRRALGALKQTGNPPLTALLGQRSEECPTLDPSGAVQKVRIHQTSAIHCLPALPAHHCQKIYRQLC</sequence>
<keyword evidence="2" id="KW-1185">Reference proteome</keyword>
<accession>A0A212C2M4</accession>
<dbReference type="Proteomes" id="UP000242450">
    <property type="component" value="Chromosome 32"/>
</dbReference>
<dbReference type="EMBL" id="MKHE01000032">
    <property type="protein sequence ID" value="OWK00261.1"/>
    <property type="molecule type" value="Genomic_DNA"/>
</dbReference>
<proteinExistence type="predicted"/>
<name>A0A212C2M4_CEREH</name>